<dbReference type="Proteomes" id="UP000046393">
    <property type="component" value="Unplaced"/>
</dbReference>
<dbReference type="GO" id="GO:0046872">
    <property type="term" value="F:metal ion binding"/>
    <property type="evidence" value="ECO:0007669"/>
    <property type="project" value="UniProtKB-KW"/>
</dbReference>
<proteinExistence type="predicted"/>
<name>A0A0N5AUS3_9BILA</name>
<dbReference type="FunFam" id="2.10.110.10:FF:000057">
    <property type="entry name" value="Zyxin"/>
    <property type="match status" value="1"/>
</dbReference>
<evidence type="ECO:0000256" key="5">
    <source>
        <dbReference type="PROSITE-ProRule" id="PRU00125"/>
    </source>
</evidence>
<evidence type="ECO:0000256" key="1">
    <source>
        <dbReference type="ARBA" id="ARBA00022723"/>
    </source>
</evidence>
<reference evidence="8" key="1">
    <citation type="submission" date="2017-02" db="UniProtKB">
        <authorList>
            <consortium name="WormBaseParasite"/>
        </authorList>
    </citation>
    <scope>IDENTIFICATION</scope>
</reference>
<keyword evidence="1 5" id="KW-0479">Metal-binding</keyword>
<sequence>LIADKCSACGEAIAENRPGCRALEKTFHIACFKCDVCGKTLAGSSFYNVNGKPLCEADYTKTLEKCAKCGEVITERLLRASGSAYHPKCFVCTVCKKSLDNVQYTLDSENKIHCIPCFQDLYAPRCAVCSKPIIPKEGETESVRIVAMDKSFHIDCYRCEDCHAQLSSKIEGQGCYPIDQHLYCKTCSGKRIIEMSKAS</sequence>
<evidence type="ECO:0000256" key="4">
    <source>
        <dbReference type="ARBA" id="ARBA00023038"/>
    </source>
</evidence>
<keyword evidence="2" id="KW-0677">Repeat</keyword>
<evidence type="ECO:0000256" key="3">
    <source>
        <dbReference type="ARBA" id="ARBA00022833"/>
    </source>
</evidence>
<dbReference type="PANTHER" id="PTHR24207">
    <property type="entry name" value="ZYX102 PROTEIN"/>
    <property type="match status" value="1"/>
</dbReference>
<protein>
    <submittedName>
        <fullName evidence="8">Lipoma-preferred partner</fullName>
    </submittedName>
</protein>
<dbReference type="WBParaSite" id="SMUV_0000861601-mRNA-1">
    <property type="protein sequence ID" value="SMUV_0000861601-mRNA-1"/>
    <property type="gene ID" value="SMUV_0000861601"/>
</dbReference>
<evidence type="ECO:0000313" key="7">
    <source>
        <dbReference type="Proteomes" id="UP000046393"/>
    </source>
</evidence>
<dbReference type="Pfam" id="PF00412">
    <property type="entry name" value="LIM"/>
    <property type="match status" value="3"/>
</dbReference>
<keyword evidence="4 5" id="KW-0440">LIM domain</keyword>
<dbReference type="GO" id="GO:0001725">
    <property type="term" value="C:stress fiber"/>
    <property type="evidence" value="ECO:0007669"/>
    <property type="project" value="TreeGrafter"/>
</dbReference>
<feature type="domain" description="LIM zinc-binding" evidence="6">
    <location>
        <begin position="4"/>
        <end position="65"/>
    </location>
</feature>
<dbReference type="PROSITE" id="PS00478">
    <property type="entry name" value="LIM_DOMAIN_1"/>
    <property type="match status" value="2"/>
</dbReference>
<evidence type="ECO:0000256" key="2">
    <source>
        <dbReference type="ARBA" id="ARBA00022737"/>
    </source>
</evidence>
<dbReference type="PANTHER" id="PTHR24207:SF2">
    <property type="entry name" value="ZYX102 PROTEIN"/>
    <property type="match status" value="1"/>
</dbReference>
<dbReference type="PROSITE" id="PS50023">
    <property type="entry name" value="LIM_DOMAIN_2"/>
    <property type="match status" value="2"/>
</dbReference>
<keyword evidence="7" id="KW-1185">Reference proteome</keyword>
<dbReference type="GO" id="GO:0005925">
    <property type="term" value="C:focal adhesion"/>
    <property type="evidence" value="ECO:0007669"/>
    <property type="project" value="TreeGrafter"/>
</dbReference>
<dbReference type="GO" id="GO:0098609">
    <property type="term" value="P:cell-cell adhesion"/>
    <property type="evidence" value="ECO:0007669"/>
    <property type="project" value="TreeGrafter"/>
</dbReference>
<dbReference type="STRING" id="451379.A0A0N5AUS3"/>
<dbReference type="Gene3D" id="2.10.110.10">
    <property type="entry name" value="Cysteine Rich Protein"/>
    <property type="match status" value="3"/>
</dbReference>
<keyword evidence="3 5" id="KW-0862">Zinc</keyword>
<dbReference type="InterPro" id="IPR001781">
    <property type="entry name" value="Znf_LIM"/>
</dbReference>
<organism evidence="7 8">
    <name type="scientific">Syphacia muris</name>
    <dbReference type="NCBI Taxonomy" id="451379"/>
    <lineage>
        <taxon>Eukaryota</taxon>
        <taxon>Metazoa</taxon>
        <taxon>Ecdysozoa</taxon>
        <taxon>Nematoda</taxon>
        <taxon>Chromadorea</taxon>
        <taxon>Rhabditida</taxon>
        <taxon>Spirurina</taxon>
        <taxon>Oxyuridomorpha</taxon>
        <taxon>Oxyuroidea</taxon>
        <taxon>Oxyuridae</taxon>
        <taxon>Syphacia</taxon>
    </lineage>
</organism>
<accession>A0A0N5AUS3</accession>
<evidence type="ECO:0000259" key="6">
    <source>
        <dbReference type="PROSITE" id="PS50023"/>
    </source>
</evidence>
<evidence type="ECO:0000313" key="8">
    <source>
        <dbReference type="WBParaSite" id="SMUV_0000861601-mRNA-1"/>
    </source>
</evidence>
<dbReference type="SMART" id="SM00132">
    <property type="entry name" value="LIM"/>
    <property type="match status" value="3"/>
</dbReference>
<dbReference type="AlphaFoldDB" id="A0A0N5AUS3"/>
<dbReference type="SUPFAM" id="SSF57716">
    <property type="entry name" value="Glucocorticoid receptor-like (DNA-binding domain)"/>
    <property type="match status" value="3"/>
</dbReference>
<feature type="domain" description="LIM zinc-binding" evidence="6">
    <location>
        <begin position="124"/>
        <end position="194"/>
    </location>
</feature>